<evidence type="ECO:0000256" key="3">
    <source>
        <dbReference type="ARBA" id="ARBA00023027"/>
    </source>
</evidence>
<dbReference type="PRINTS" id="PR00081">
    <property type="entry name" value="GDHRDH"/>
</dbReference>
<name>A0ABW5QNS4_9HYPH</name>
<dbReference type="Gene3D" id="3.40.50.720">
    <property type="entry name" value="NAD(P)-binding Rossmann-like Domain"/>
    <property type="match status" value="1"/>
</dbReference>
<dbReference type="Proteomes" id="UP001597521">
    <property type="component" value="Unassembled WGS sequence"/>
</dbReference>
<keyword evidence="3" id="KW-0520">NAD</keyword>
<dbReference type="InterPro" id="IPR002347">
    <property type="entry name" value="SDR_fam"/>
</dbReference>
<protein>
    <submittedName>
        <fullName evidence="4">SDR family oxidoreductase</fullName>
    </submittedName>
</protein>
<dbReference type="PROSITE" id="PS00061">
    <property type="entry name" value="ADH_SHORT"/>
    <property type="match status" value="1"/>
</dbReference>
<sequence>MTKLRLEAKTAVITGAGAGIGHAIALAFAAEGARVIATSRSPFEVPKPIEARILDVSDREAIAAFADEAGDVDILVNVAGFVHAGTILDCDETDWAKSFEVNVTASYRLTKALLPGMLARGYGNIINVGSIAGALKGTPNRLAYGASKAALVGLTKGIAADFVGQGIRANLIAPGTTDSPSLDQRARDTGDYEAARAAFIARQPLGRLGRPEEIAALAVHLASDESAYTTGAVYVADGGVTM</sequence>
<dbReference type="PANTHER" id="PTHR43477:SF4">
    <property type="entry name" value="DEHYDROGENASE_REDUCTASE SDR FAMILY MEMBER 6"/>
    <property type="match status" value="1"/>
</dbReference>
<gene>
    <name evidence="4" type="ORF">ACFSX5_16360</name>
</gene>
<evidence type="ECO:0000256" key="1">
    <source>
        <dbReference type="ARBA" id="ARBA00006484"/>
    </source>
</evidence>
<dbReference type="Pfam" id="PF13561">
    <property type="entry name" value="adh_short_C2"/>
    <property type="match status" value="1"/>
</dbReference>
<comment type="similarity">
    <text evidence="1">Belongs to the short-chain dehydrogenases/reductases (SDR) family.</text>
</comment>
<reference evidence="5" key="1">
    <citation type="journal article" date="2019" name="Int. J. Syst. Evol. Microbiol.">
        <title>The Global Catalogue of Microorganisms (GCM) 10K type strain sequencing project: providing services to taxonomists for standard genome sequencing and annotation.</title>
        <authorList>
            <consortium name="The Broad Institute Genomics Platform"/>
            <consortium name="The Broad Institute Genome Sequencing Center for Infectious Disease"/>
            <person name="Wu L."/>
            <person name="Ma J."/>
        </authorList>
    </citation>
    <scope>NUCLEOTIDE SEQUENCE [LARGE SCALE GENOMIC DNA]</scope>
    <source>
        <strain evidence="5">CCM 7427</strain>
    </source>
</reference>
<evidence type="ECO:0000313" key="4">
    <source>
        <dbReference type="EMBL" id="MFD2649360.1"/>
    </source>
</evidence>
<organism evidence="4 5">
    <name type="scientific">Devosia albogilva</name>
    <dbReference type="NCBI Taxonomy" id="429726"/>
    <lineage>
        <taxon>Bacteria</taxon>
        <taxon>Pseudomonadati</taxon>
        <taxon>Pseudomonadota</taxon>
        <taxon>Alphaproteobacteria</taxon>
        <taxon>Hyphomicrobiales</taxon>
        <taxon>Devosiaceae</taxon>
        <taxon>Devosia</taxon>
    </lineage>
</organism>
<keyword evidence="5" id="KW-1185">Reference proteome</keyword>
<keyword evidence="2" id="KW-0560">Oxidoreductase</keyword>
<proteinExistence type="inferred from homology"/>
<dbReference type="SUPFAM" id="SSF51735">
    <property type="entry name" value="NAD(P)-binding Rossmann-fold domains"/>
    <property type="match status" value="1"/>
</dbReference>
<dbReference type="InterPro" id="IPR020904">
    <property type="entry name" value="Sc_DH/Rdtase_CS"/>
</dbReference>
<dbReference type="InterPro" id="IPR051122">
    <property type="entry name" value="SDR_DHRS6-like"/>
</dbReference>
<dbReference type="PANTHER" id="PTHR43477">
    <property type="entry name" value="DIHYDROANTICAPSIN 7-DEHYDROGENASE"/>
    <property type="match status" value="1"/>
</dbReference>
<accession>A0ABW5QNS4</accession>
<comment type="caution">
    <text evidence="4">The sequence shown here is derived from an EMBL/GenBank/DDBJ whole genome shotgun (WGS) entry which is preliminary data.</text>
</comment>
<dbReference type="PRINTS" id="PR00080">
    <property type="entry name" value="SDRFAMILY"/>
</dbReference>
<evidence type="ECO:0000313" key="5">
    <source>
        <dbReference type="Proteomes" id="UP001597521"/>
    </source>
</evidence>
<dbReference type="EMBL" id="JBHUNP010000001">
    <property type="protein sequence ID" value="MFD2649360.1"/>
    <property type="molecule type" value="Genomic_DNA"/>
</dbReference>
<dbReference type="InterPro" id="IPR036291">
    <property type="entry name" value="NAD(P)-bd_dom_sf"/>
</dbReference>
<evidence type="ECO:0000256" key="2">
    <source>
        <dbReference type="ARBA" id="ARBA00023002"/>
    </source>
</evidence>
<dbReference type="RefSeq" id="WP_386834881.1">
    <property type="nucleotide sequence ID" value="NZ_JBHUNP010000001.1"/>
</dbReference>